<feature type="transmembrane region" description="Helical" evidence="6">
    <location>
        <begin position="239"/>
        <end position="258"/>
    </location>
</feature>
<dbReference type="InterPro" id="IPR007267">
    <property type="entry name" value="GtrA_DPMS_TM"/>
</dbReference>
<dbReference type="Pfam" id="PF04138">
    <property type="entry name" value="GtrA_DPMS_TM"/>
    <property type="match status" value="1"/>
</dbReference>
<dbReference type="Proteomes" id="UP001595445">
    <property type="component" value="Unassembled WGS sequence"/>
</dbReference>
<feature type="transmembrane region" description="Helical" evidence="6">
    <location>
        <begin position="429"/>
        <end position="462"/>
    </location>
</feature>
<dbReference type="RefSeq" id="WP_197643094.1">
    <property type="nucleotide sequence ID" value="NZ_JAEACP010000008.1"/>
</dbReference>
<organism evidence="8 9">
    <name type="scientific">Tabrizicola soli</name>
    <dbReference type="NCBI Taxonomy" id="2185115"/>
    <lineage>
        <taxon>Bacteria</taxon>
        <taxon>Pseudomonadati</taxon>
        <taxon>Pseudomonadota</taxon>
        <taxon>Alphaproteobacteria</taxon>
        <taxon>Rhodobacterales</taxon>
        <taxon>Paracoccaceae</taxon>
        <taxon>Tabrizicola</taxon>
    </lineage>
</organism>
<dbReference type="EMBL" id="JBHRSM010000013">
    <property type="protein sequence ID" value="MFC3085986.1"/>
    <property type="molecule type" value="Genomic_DNA"/>
</dbReference>
<feature type="transmembrane region" description="Helical" evidence="6">
    <location>
        <begin position="128"/>
        <end position="150"/>
    </location>
</feature>
<keyword evidence="9" id="KW-1185">Reference proteome</keyword>
<evidence type="ECO:0000256" key="4">
    <source>
        <dbReference type="ARBA" id="ARBA00022989"/>
    </source>
</evidence>
<feature type="transmembrane region" description="Helical" evidence="6">
    <location>
        <begin position="12"/>
        <end position="33"/>
    </location>
</feature>
<feature type="transmembrane region" description="Helical" evidence="6">
    <location>
        <begin position="68"/>
        <end position="89"/>
    </location>
</feature>
<evidence type="ECO:0000256" key="5">
    <source>
        <dbReference type="ARBA" id="ARBA00023136"/>
    </source>
</evidence>
<feature type="transmembrane region" description="Helical" evidence="6">
    <location>
        <begin position="324"/>
        <end position="345"/>
    </location>
</feature>
<accession>A0ABV7DSC0</accession>
<evidence type="ECO:0000256" key="3">
    <source>
        <dbReference type="ARBA" id="ARBA00022692"/>
    </source>
</evidence>
<evidence type="ECO:0000256" key="2">
    <source>
        <dbReference type="ARBA" id="ARBA00009399"/>
    </source>
</evidence>
<feature type="domain" description="GtrA/DPMS transmembrane" evidence="7">
    <location>
        <begin position="7"/>
        <end position="121"/>
    </location>
</feature>
<reference evidence="9" key="1">
    <citation type="journal article" date="2019" name="Int. J. Syst. Evol. Microbiol.">
        <title>The Global Catalogue of Microorganisms (GCM) 10K type strain sequencing project: providing services to taxonomists for standard genome sequencing and annotation.</title>
        <authorList>
            <consortium name="The Broad Institute Genomics Platform"/>
            <consortium name="The Broad Institute Genome Sequencing Center for Infectious Disease"/>
            <person name="Wu L."/>
            <person name="Ma J."/>
        </authorList>
    </citation>
    <scope>NUCLEOTIDE SEQUENCE [LARGE SCALE GENOMIC DNA]</scope>
    <source>
        <strain evidence="9">KCTC 62102</strain>
    </source>
</reference>
<evidence type="ECO:0000259" key="7">
    <source>
        <dbReference type="Pfam" id="PF04138"/>
    </source>
</evidence>
<evidence type="ECO:0000256" key="6">
    <source>
        <dbReference type="SAM" id="Phobius"/>
    </source>
</evidence>
<comment type="subcellular location">
    <subcellularLocation>
        <location evidence="1">Membrane</location>
        <topology evidence="1">Multi-pass membrane protein</topology>
    </subcellularLocation>
</comment>
<dbReference type="PANTHER" id="PTHR38459">
    <property type="entry name" value="PROPHAGE BACTOPRENOL-LINKED GLUCOSE TRANSLOCASE HOMOLOG"/>
    <property type="match status" value="1"/>
</dbReference>
<dbReference type="PANTHER" id="PTHR38459:SF1">
    <property type="entry name" value="PROPHAGE BACTOPRENOL-LINKED GLUCOSE TRANSLOCASE HOMOLOG"/>
    <property type="match status" value="1"/>
</dbReference>
<proteinExistence type="inferred from homology"/>
<feature type="transmembrane region" description="Helical" evidence="6">
    <location>
        <begin position="208"/>
        <end position="227"/>
    </location>
</feature>
<comment type="caution">
    <text evidence="8">The sequence shown here is derived from an EMBL/GenBank/DDBJ whole genome shotgun (WGS) entry which is preliminary data.</text>
</comment>
<keyword evidence="3 6" id="KW-0812">Transmembrane</keyword>
<evidence type="ECO:0000313" key="9">
    <source>
        <dbReference type="Proteomes" id="UP001595445"/>
    </source>
</evidence>
<feature type="transmembrane region" description="Helical" evidence="6">
    <location>
        <begin position="287"/>
        <end position="312"/>
    </location>
</feature>
<feature type="transmembrane region" description="Helical" evidence="6">
    <location>
        <begin position="402"/>
        <end position="423"/>
    </location>
</feature>
<comment type="similarity">
    <text evidence="2">Belongs to the GtrA family.</text>
</comment>
<protein>
    <submittedName>
        <fullName evidence="8">GtrA family protein</fullName>
    </submittedName>
</protein>
<dbReference type="InterPro" id="IPR051401">
    <property type="entry name" value="GtrA_CellWall_Glycosyl"/>
</dbReference>
<evidence type="ECO:0000256" key="1">
    <source>
        <dbReference type="ARBA" id="ARBA00004141"/>
    </source>
</evidence>
<sequence length="621" mass="66697">MLGQLIRFGGVGGLATLAHVLVALAAGAVLGFQPQGANLAGFLASVLLSYFGHARFTFSRRAASIPQFLRFAVQAILALATSSATVALGTTVLGLGLPVVMAAVALVVPAASYLAMRFWVFDGHGEAVPLPLGDLMLCALLALAVAAVFWDRPANHDVAWYLVASRAWQAGAELYTDLVEVNPPLNFYLTLPTLWIADALGVSDTNGHYLAVALLLFASLTWSAALLRRDGGLTQGQRALLLVVTFLAVMLPSLNGLGQRDQTLVLSFLPWALTEALPRGATRASTLASALFAAVGMCLKPHFVLLPLAVTALNCIERRSLRPVLAPANLVFLLAGLAYIAFVRVQHPAYFTDTVALALQVYGAYAKSLFTVLSRIDILLGLVVLTFAVAWRRQGMDRPARVFAALAAGGLASYLLQGTGFSYHKVPFLAFSSIACCLILLRSRVATAQAVLSLVTVLAVWLGGVQKGFYRYPAVTEIVAAVEGLGPFDGVITLSSHVYTGPPVALALGTSWASGYSSQWLVPGAINRLETPECRVAPDHCEPLRRIAARNRSDILRDMKRNRPQLMIVDRSSGYFDRPGFDWLAFMAGNPAWPPILAEYRQVAATGRFLYFLRHTEKTPP</sequence>
<keyword evidence="5 6" id="KW-0472">Membrane</keyword>
<feature type="transmembrane region" description="Helical" evidence="6">
    <location>
        <begin position="95"/>
        <end position="116"/>
    </location>
</feature>
<name>A0ABV7DSC0_9RHOB</name>
<gene>
    <name evidence="8" type="ORF">ACFOD6_07980</name>
</gene>
<evidence type="ECO:0000313" key="8">
    <source>
        <dbReference type="EMBL" id="MFC3085986.1"/>
    </source>
</evidence>
<feature type="transmembrane region" description="Helical" evidence="6">
    <location>
        <begin position="39"/>
        <end position="56"/>
    </location>
</feature>
<feature type="transmembrane region" description="Helical" evidence="6">
    <location>
        <begin position="365"/>
        <end position="390"/>
    </location>
</feature>
<keyword evidence="4 6" id="KW-1133">Transmembrane helix</keyword>